<dbReference type="KEGG" id="wjo:FOL01_1090"/>
<protein>
    <recommendedName>
        <fullName evidence="1">Bacterial archaeo-eukaryotic release factor family 6 domain-containing protein</fullName>
    </recommendedName>
</protein>
<evidence type="ECO:0000313" key="3">
    <source>
        <dbReference type="Proteomes" id="UP000185473"/>
    </source>
</evidence>
<accession>A0A1L6RBL6</accession>
<dbReference type="AlphaFoldDB" id="A0A1L6RBL6"/>
<dbReference type="STRING" id="1631871.FOL01_1090"/>
<feature type="domain" description="Bacterial archaeo-eukaryotic release factor family 6" evidence="1">
    <location>
        <begin position="122"/>
        <end position="260"/>
    </location>
</feature>
<dbReference type="Proteomes" id="UP000185473">
    <property type="component" value="Chromosome"/>
</dbReference>
<dbReference type="RefSeq" id="WP_075269750.1">
    <property type="nucleotide sequence ID" value="NZ_CP014332.1"/>
</dbReference>
<organism evidence="2 3">
    <name type="scientific">Weissella jogaejeotgali</name>
    <dbReference type="NCBI Taxonomy" id="1631871"/>
    <lineage>
        <taxon>Bacteria</taxon>
        <taxon>Bacillati</taxon>
        <taxon>Bacillota</taxon>
        <taxon>Bacilli</taxon>
        <taxon>Lactobacillales</taxon>
        <taxon>Lactobacillaceae</taxon>
        <taxon>Weissella</taxon>
    </lineage>
</organism>
<evidence type="ECO:0000313" key="2">
    <source>
        <dbReference type="EMBL" id="APS41949.1"/>
    </source>
</evidence>
<dbReference type="OrthoDB" id="4393931at2"/>
<dbReference type="EMBL" id="CP014332">
    <property type="protein sequence ID" value="APS41949.1"/>
    <property type="molecule type" value="Genomic_DNA"/>
</dbReference>
<dbReference type="InterPro" id="IPR040628">
    <property type="entry name" value="BaeRF_family6"/>
</dbReference>
<name>A0A1L6RBL6_9LACO</name>
<keyword evidence="3" id="KW-1185">Reference proteome</keyword>
<sequence>MTKLITLKNLPKALTPNEDVLTLSINLNKLKYQQDERLHLKSALTEIKKYSMEHPELNYKELERQVDNLIDQNLPYQGITLFIQGNTLELFVLPRTTVDEVKLTISKSPDLLSILREQPNKMYYLLALEGTSFRLFKIVDKTVAPVKLDADAPTDLVETLGSERRGGELNFIGQGGSTTFHGHNETSKEKQIDLERYYREINKYLVETIDLTVPIVLMGLPKNLALFKRISEKLSLSEIQISKSPTDLTNARIEKTTSNEISEQEVETITDDVAAINNKRVLTDTAEIDQAIDTNQLNKLIVNVGNLSNSVDDHLYNDINRIISRALKINSQVVVLKQEEPQSPALLEATTY</sequence>
<evidence type="ECO:0000259" key="1">
    <source>
        <dbReference type="Pfam" id="PF18848"/>
    </source>
</evidence>
<gene>
    <name evidence="2" type="ORF">FOL01_1090</name>
</gene>
<proteinExistence type="predicted"/>
<reference evidence="2 3" key="1">
    <citation type="submission" date="2016-02" db="EMBL/GenBank/DDBJ databases">
        <title>Complete Genome Sequence of Weissella jogaejeotgali FOL01.</title>
        <authorList>
            <person name="Lee J.-H."/>
            <person name="Ku H.-J."/>
        </authorList>
    </citation>
    <scope>NUCLEOTIDE SEQUENCE [LARGE SCALE GENOMIC DNA]</scope>
    <source>
        <strain evidence="2 3">FOL01</strain>
    </source>
</reference>
<dbReference type="Pfam" id="PF18848">
    <property type="entry name" value="baeRF_family6"/>
    <property type="match status" value="1"/>
</dbReference>